<name>A0A0C9ZDW2_9AGAM</name>
<dbReference type="AlphaFoldDB" id="A0A0C9ZDW2"/>
<dbReference type="EMBL" id="KN835597">
    <property type="protein sequence ID" value="KIK35690.1"/>
    <property type="molecule type" value="Genomic_DNA"/>
</dbReference>
<proteinExistence type="predicted"/>
<accession>A0A0C9ZDW2</accession>
<feature type="compositionally biased region" description="Basic and acidic residues" evidence="1">
    <location>
        <begin position="113"/>
        <end position="129"/>
    </location>
</feature>
<dbReference type="HOGENOM" id="CLU_1950237_0_0_1"/>
<evidence type="ECO:0000313" key="2">
    <source>
        <dbReference type="EMBL" id="KIK35690.1"/>
    </source>
</evidence>
<reference evidence="3" key="2">
    <citation type="submission" date="2015-01" db="EMBL/GenBank/DDBJ databases">
        <title>Evolutionary Origins and Diversification of the Mycorrhizal Mutualists.</title>
        <authorList>
            <consortium name="DOE Joint Genome Institute"/>
            <consortium name="Mycorrhizal Genomics Consortium"/>
            <person name="Kohler A."/>
            <person name="Kuo A."/>
            <person name="Nagy L.G."/>
            <person name="Floudas D."/>
            <person name="Copeland A."/>
            <person name="Barry K.W."/>
            <person name="Cichocki N."/>
            <person name="Veneault-Fourrey C."/>
            <person name="LaButti K."/>
            <person name="Lindquist E.A."/>
            <person name="Lipzen A."/>
            <person name="Lundell T."/>
            <person name="Morin E."/>
            <person name="Murat C."/>
            <person name="Riley R."/>
            <person name="Ohm R."/>
            <person name="Sun H."/>
            <person name="Tunlid A."/>
            <person name="Henrissat B."/>
            <person name="Grigoriev I.V."/>
            <person name="Hibbett D.S."/>
            <person name="Martin F."/>
        </authorList>
    </citation>
    <scope>NUCLEOTIDE SEQUENCE [LARGE SCALE GENOMIC DNA]</scope>
    <source>
        <strain evidence="3">UH-Slu-Lm8-n1</strain>
    </source>
</reference>
<evidence type="ECO:0000313" key="3">
    <source>
        <dbReference type="Proteomes" id="UP000054485"/>
    </source>
</evidence>
<dbReference type="InParanoid" id="A0A0C9ZDW2"/>
<gene>
    <name evidence="2" type="ORF">CY34DRAFT_561934</name>
</gene>
<feature type="region of interest" description="Disordered" evidence="1">
    <location>
        <begin position="109"/>
        <end position="129"/>
    </location>
</feature>
<feature type="region of interest" description="Disordered" evidence="1">
    <location>
        <begin position="55"/>
        <end position="74"/>
    </location>
</feature>
<sequence>MNPCAIDTFRPRCRVPGRKSSRASIILTSTRAATCCPSRCYGLHYTHIAITVRNRSSNPQPRLLPERHDPSPRPSYLKLGFRHIRLHIQRPHCGSRTLIVHGLPTNKIRYSRRQHEDQKHVKDTTTARK</sequence>
<keyword evidence="3" id="KW-1185">Reference proteome</keyword>
<dbReference type="Proteomes" id="UP000054485">
    <property type="component" value="Unassembled WGS sequence"/>
</dbReference>
<evidence type="ECO:0000256" key="1">
    <source>
        <dbReference type="SAM" id="MobiDB-lite"/>
    </source>
</evidence>
<protein>
    <submittedName>
        <fullName evidence="2">Uncharacterized protein</fullName>
    </submittedName>
</protein>
<organism evidence="2 3">
    <name type="scientific">Suillus luteus UH-Slu-Lm8-n1</name>
    <dbReference type="NCBI Taxonomy" id="930992"/>
    <lineage>
        <taxon>Eukaryota</taxon>
        <taxon>Fungi</taxon>
        <taxon>Dikarya</taxon>
        <taxon>Basidiomycota</taxon>
        <taxon>Agaricomycotina</taxon>
        <taxon>Agaricomycetes</taxon>
        <taxon>Agaricomycetidae</taxon>
        <taxon>Boletales</taxon>
        <taxon>Suillineae</taxon>
        <taxon>Suillaceae</taxon>
        <taxon>Suillus</taxon>
    </lineage>
</organism>
<reference evidence="2 3" key="1">
    <citation type="submission" date="2014-04" db="EMBL/GenBank/DDBJ databases">
        <authorList>
            <consortium name="DOE Joint Genome Institute"/>
            <person name="Kuo A."/>
            <person name="Ruytinx J."/>
            <person name="Rineau F."/>
            <person name="Colpaert J."/>
            <person name="Kohler A."/>
            <person name="Nagy L.G."/>
            <person name="Floudas D."/>
            <person name="Copeland A."/>
            <person name="Barry K.W."/>
            <person name="Cichocki N."/>
            <person name="Veneault-Fourrey C."/>
            <person name="LaButti K."/>
            <person name="Lindquist E.A."/>
            <person name="Lipzen A."/>
            <person name="Lundell T."/>
            <person name="Morin E."/>
            <person name="Murat C."/>
            <person name="Sun H."/>
            <person name="Tunlid A."/>
            <person name="Henrissat B."/>
            <person name="Grigoriev I.V."/>
            <person name="Hibbett D.S."/>
            <person name="Martin F."/>
            <person name="Nordberg H.P."/>
            <person name="Cantor M.N."/>
            <person name="Hua S.X."/>
        </authorList>
    </citation>
    <scope>NUCLEOTIDE SEQUENCE [LARGE SCALE GENOMIC DNA]</scope>
    <source>
        <strain evidence="2 3">UH-Slu-Lm8-n1</strain>
    </source>
</reference>